<dbReference type="EMBL" id="MF370964">
    <property type="protein sequence ID" value="ASU03347.1"/>
    <property type="molecule type" value="Genomic_DNA"/>
</dbReference>
<dbReference type="GeneID" id="54981670"/>
<accession>A0A223LFZ6</accession>
<evidence type="ECO:0000313" key="2">
    <source>
        <dbReference type="Proteomes" id="UP000222256"/>
    </source>
</evidence>
<dbReference type="KEGG" id="vg:54981670"/>
<dbReference type="RefSeq" id="YP_009791488.1">
    <property type="nucleotide sequence ID" value="NC_047839.1"/>
</dbReference>
<evidence type="ECO:0000313" key="1">
    <source>
        <dbReference type="EMBL" id="ASU03347.1"/>
    </source>
</evidence>
<organism evidence="1 2">
    <name type="scientific">Pseudoalteromonas phage J2-1</name>
    <dbReference type="NCBI Taxonomy" id="2023998"/>
    <lineage>
        <taxon>Viruses</taxon>
        <taxon>Duplodnaviria</taxon>
        <taxon>Heunggongvirae</taxon>
        <taxon>Uroviricota</taxon>
        <taxon>Caudoviricetes</taxon>
        <taxon>Qingdaovirus</taxon>
        <taxon>Qingdaovirus J21</taxon>
    </lineage>
</organism>
<proteinExistence type="predicted"/>
<name>A0A223LFZ6_9CAUD</name>
<reference evidence="1" key="1">
    <citation type="submission" date="2017-06" db="EMBL/GenBank/DDBJ databases">
        <title>A Novel Lytic Pseudoalteromonas phage Isolated from Qingdao coast of China.</title>
        <authorList>
            <person name="Li H."/>
        </authorList>
    </citation>
    <scope>NUCLEOTIDE SEQUENCE [LARGE SCALE GENOMIC DNA]</scope>
</reference>
<sequence>MDYTHIDWVRVNKLLDKNITRENLNKRLYRAKSKGYYEEYLALCLVKGKLNFESSEDKS</sequence>
<protein>
    <submittedName>
        <fullName evidence="1">Uncharacterized protein</fullName>
    </submittedName>
</protein>
<keyword evidence="2" id="KW-1185">Reference proteome</keyword>
<dbReference type="Proteomes" id="UP000222256">
    <property type="component" value="Segment"/>
</dbReference>